<protein>
    <recommendedName>
        <fullName evidence="2">Solute-binding protein family 5 domain-containing protein</fullName>
    </recommendedName>
</protein>
<evidence type="ECO:0000313" key="4">
    <source>
        <dbReference type="Proteomes" id="UP000562984"/>
    </source>
</evidence>
<dbReference type="Proteomes" id="UP000562984">
    <property type="component" value="Unassembled WGS sequence"/>
</dbReference>
<dbReference type="GO" id="GO:1904680">
    <property type="term" value="F:peptide transmembrane transporter activity"/>
    <property type="evidence" value="ECO:0007669"/>
    <property type="project" value="TreeGrafter"/>
</dbReference>
<feature type="region of interest" description="Disordered" evidence="1">
    <location>
        <begin position="1"/>
        <end position="58"/>
    </location>
</feature>
<comment type="caution">
    <text evidence="3">The sequence shown here is derived from an EMBL/GenBank/DDBJ whole genome shotgun (WGS) entry which is preliminary data.</text>
</comment>
<organism evidence="3 4">
    <name type="scientific">Nakamurella aerolata</name>
    <dbReference type="NCBI Taxonomy" id="1656892"/>
    <lineage>
        <taxon>Bacteria</taxon>
        <taxon>Bacillati</taxon>
        <taxon>Actinomycetota</taxon>
        <taxon>Actinomycetes</taxon>
        <taxon>Nakamurellales</taxon>
        <taxon>Nakamurellaceae</taxon>
        <taxon>Nakamurella</taxon>
    </lineage>
</organism>
<sequence length="643" mass="69383">MASCTAGTAGSGNNTAPAGNTTTNNGAATPGSNAAGGGSAAPGSGAGASGSASASGAGAIAPAANNQPADLSKTLTYFPCCSWQSTWSANPYNVNALNMANDFVMMRLGIVQFPSLTDYEPQLAESWKITGDKIAITLRSGLKWQDNTPLTAKDLYDTTILNGLRGDAFWESLTDVQVTDDRTVTYTVRKGEPLQLVQNSILDIRPYQSKLYGKFATDAAKKDLIAYFAAKKADPDKAGQSREFKRIGDAFKELAAMKVDKLVGNGPFTLDNITTKEAKLTRWADWYGAQNVKFGGIRFLNGPNETVYSQLFTGNLDFSNVYLSPPLLKRWENTQGSELALPQGFGFVMSFNSSRKPLDIKEVRQALAYVIPRQQMTEAAYGSTPDAGGAWKEINTGLPPSLDQLYLTPDQLGQLNKYPVDQQKATELLQGKGFTKKDGKWFGPDGKQFTLTLTVNSQTSDIVTSFNSAAKSLTDFGIDSQVRAIDGAQVEANQHNGDFDIGMQFVGGGNPLQLFNTVLGPGYNFPSGGNYAGKRGIGFGPKADLPGVGNVNVSSTIDRDYRTTPPGDEMKKKAWSWAQLVNDDVPYLWYATKVYQFSYSTARFDNWPEKNDKKTSELWNIIGNDLGGGLSLAIQKGYVVPKS</sequence>
<evidence type="ECO:0000259" key="2">
    <source>
        <dbReference type="Pfam" id="PF00496"/>
    </source>
</evidence>
<feature type="compositionally biased region" description="Low complexity" evidence="1">
    <location>
        <begin position="49"/>
        <end position="58"/>
    </location>
</feature>
<feature type="compositionally biased region" description="Low complexity" evidence="1">
    <location>
        <begin position="1"/>
        <end position="33"/>
    </location>
</feature>
<dbReference type="AlphaFoldDB" id="A0A849A756"/>
<evidence type="ECO:0000313" key="3">
    <source>
        <dbReference type="EMBL" id="NNG34330.1"/>
    </source>
</evidence>
<dbReference type="InterPro" id="IPR039424">
    <property type="entry name" value="SBP_5"/>
</dbReference>
<dbReference type="PANTHER" id="PTHR30290">
    <property type="entry name" value="PERIPLASMIC BINDING COMPONENT OF ABC TRANSPORTER"/>
    <property type="match status" value="1"/>
</dbReference>
<accession>A0A849A756</accession>
<dbReference type="Pfam" id="PF00496">
    <property type="entry name" value="SBP_bac_5"/>
    <property type="match status" value="1"/>
</dbReference>
<keyword evidence="4" id="KW-1185">Reference proteome</keyword>
<evidence type="ECO:0000256" key="1">
    <source>
        <dbReference type="SAM" id="MobiDB-lite"/>
    </source>
</evidence>
<dbReference type="EMBL" id="JABEND010000001">
    <property type="protein sequence ID" value="NNG34330.1"/>
    <property type="molecule type" value="Genomic_DNA"/>
</dbReference>
<dbReference type="InterPro" id="IPR000914">
    <property type="entry name" value="SBP_5_dom"/>
</dbReference>
<gene>
    <name evidence="3" type="ORF">HKD39_01050</name>
</gene>
<name>A0A849A756_9ACTN</name>
<dbReference type="Gene3D" id="3.40.190.10">
    <property type="entry name" value="Periplasmic binding protein-like II"/>
    <property type="match status" value="1"/>
</dbReference>
<feature type="domain" description="Solute-binding protein family 5" evidence="2">
    <location>
        <begin position="119"/>
        <end position="509"/>
    </location>
</feature>
<feature type="compositionally biased region" description="Gly residues" evidence="1">
    <location>
        <begin position="34"/>
        <end position="48"/>
    </location>
</feature>
<dbReference type="Gene3D" id="3.10.105.10">
    <property type="entry name" value="Dipeptide-binding Protein, Domain 3"/>
    <property type="match status" value="1"/>
</dbReference>
<dbReference type="SUPFAM" id="SSF53850">
    <property type="entry name" value="Periplasmic binding protein-like II"/>
    <property type="match status" value="1"/>
</dbReference>
<reference evidence="3 4" key="1">
    <citation type="submission" date="2020-05" db="EMBL/GenBank/DDBJ databases">
        <title>Nakamurella sp. DB0629 isolated from air conditioner.</title>
        <authorList>
            <person name="Kim D.H."/>
            <person name="Kim D.-U."/>
        </authorList>
    </citation>
    <scope>NUCLEOTIDE SEQUENCE [LARGE SCALE GENOMIC DNA]</scope>
    <source>
        <strain evidence="3 4">DB0629</strain>
    </source>
</reference>
<dbReference type="RefSeq" id="WP_171197986.1">
    <property type="nucleotide sequence ID" value="NZ_JABEND010000001.1"/>
</dbReference>
<proteinExistence type="predicted"/>
<dbReference type="GO" id="GO:0015833">
    <property type="term" value="P:peptide transport"/>
    <property type="evidence" value="ECO:0007669"/>
    <property type="project" value="TreeGrafter"/>
</dbReference>